<comment type="cofactor">
    <cofactor evidence="5">
        <name>FAD</name>
        <dbReference type="ChEBI" id="CHEBI:57692"/>
    </cofactor>
</comment>
<name>A0AAV4VWM0_CAEEX</name>
<dbReference type="PANTHER" id="PTHR23023">
    <property type="entry name" value="DIMETHYLANILINE MONOOXYGENASE"/>
    <property type="match status" value="1"/>
</dbReference>
<dbReference type="Proteomes" id="UP001054945">
    <property type="component" value="Unassembled WGS sequence"/>
</dbReference>
<reference evidence="6 7" key="1">
    <citation type="submission" date="2021-06" db="EMBL/GenBank/DDBJ databases">
        <title>Caerostris extrusa draft genome.</title>
        <authorList>
            <person name="Kono N."/>
            <person name="Arakawa K."/>
        </authorList>
    </citation>
    <scope>NUCLEOTIDE SEQUENCE [LARGE SCALE GENOMIC DNA]</scope>
</reference>
<sequence>MICTGRLSHPYIPTTPSSVNFKGKILHTQSLKTTTEFENLNVLIIGSGNSALDAAVDVSTLAKQVSEPKHVLQIGISEYSKWSMDITKSRTKGLPFDMTLLRRHLHILKHYFNGALNSCLEKYLETKIQHEVYNLKPNHRALDKCPPMNDVIPDKILTGRVYIKGIVKSFGENSVLLMVNRSPQKLMQ</sequence>
<evidence type="ECO:0000256" key="1">
    <source>
        <dbReference type="ARBA" id="ARBA00009183"/>
    </source>
</evidence>
<dbReference type="EC" id="1.-.-.-" evidence="5"/>
<dbReference type="InterPro" id="IPR036188">
    <property type="entry name" value="FAD/NAD-bd_sf"/>
</dbReference>
<evidence type="ECO:0000256" key="4">
    <source>
        <dbReference type="ARBA" id="ARBA00023002"/>
    </source>
</evidence>
<keyword evidence="4 5" id="KW-0560">Oxidoreductase</keyword>
<dbReference type="GO" id="GO:0050661">
    <property type="term" value="F:NADP binding"/>
    <property type="evidence" value="ECO:0007669"/>
    <property type="project" value="InterPro"/>
</dbReference>
<dbReference type="GO" id="GO:0050660">
    <property type="term" value="F:flavin adenine dinucleotide binding"/>
    <property type="evidence" value="ECO:0007669"/>
    <property type="project" value="InterPro"/>
</dbReference>
<accession>A0AAV4VWM0</accession>
<evidence type="ECO:0000313" key="7">
    <source>
        <dbReference type="Proteomes" id="UP001054945"/>
    </source>
</evidence>
<dbReference type="EMBL" id="BPLR01015265">
    <property type="protein sequence ID" value="GIY74845.1"/>
    <property type="molecule type" value="Genomic_DNA"/>
</dbReference>
<comment type="similarity">
    <text evidence="1 5">Belongs to the FMO family.</text>
</comment>
<keyword evidence="5 6" id="KW-0503">Monooxygenase</keyword>
<evidence type="ECO:0000256" key="2">
    <source>
        <dbReference type="ARBA" id="ARBA00022630"/>
    </source>
</evidence>
<evidence type="ECO:0000256" key="3">
    <source>
        <dbReference type="ARBA" id="ARBA00022827"/>
    </source>
</evidence>
<evidence type="ECO:0000313" key="6">
    <source>
        <dbReference type="EMBL" id="GIY74845.1"/>
    </source>
</evidence>
<dbReference type="Gene3D" id="3.50.50.60">
    <property type="entry name" value="FAD/NAD(P)-binding domain"/>
    <property type="match status" value="1"/>
</dbReference>
<dbReference type="InterPro" id="IPR050346">
    <property type="entry name" value="FMO-like"/>
</dbReference>
<gene>
    <name evidence="6" type="primary">Fmo5</name>
    <name evidence="6" type="ORF">CEXT_678011</name>
</gene>
<dbReference type="InterPro" id="IPR020946">
    <property type="entry name" value="Flavin_mOase-like"/>
</dbReference>
<organism evidence="6 7">
    <name type="scientific">Caerostris extrusa</name>
    <name type="common">Bark spider</name>
    <name type="synonym">Caerostris bankana</name>
    <dbReference type="NCBI Taxonomy" id="172846"/>
    <lineage>
        <taxon>Eukaryota</taxon>
        <taxon>Metazoa</taxon>
        <taxon>Ecdysozoa</taxon>
        <taxon>Arthropoda</taxon>
        <taxon>Chelicerata</taxon>
        <taxon>Arachnida</taxon>
        <taxon>Araneae</taxon>
        <taxon>Araneomorphae</taxon>
        <taxon>Entelegynae</taxon>
        <taxon>Araneoidea</taxon>
        <taxon>Araneidae</taxon>
        <taxon>Caerostris</taxon>
    </lineage>
</organism>
<keyword evidence="7" id="KW-1185">Reference proteome</keyword>
<proteinExistence type="inferred from homology"/>
<dbReference type="AlphaFoldDB" id="A0AAV4VWM0"/>
<dbReference type="GO" id="GO:0004499">
    <property type="term" value="F:N,N-dimethylaniline monooxygenase activity"/>
    <property type="evidence" value="ECO:0007669"/>
    <property type="project" value="InterPro"/>
</dbReference>
<comment type="caution">
    <text evidence="6">The sequence shown here is derived from an EMBL/GenBank/DDBJ whole genome shotgun (WGS) entry which is preliminary data.</text>
</comment>
<dbReference type="SUPFAM" id="SSF51905">
    <property type="entry name" value="FAD/NAD(P)-binding domain"/>
    <property type="match status" value="1"/>
</dbReference>
<protein>
    <recommendedName>
        <fullName evidence="5">Flavin-containing monooxygenase</fullName>
        <ecNumber evidence="5">1.-.-.-</ecNumber>
    </recommendedName>
</protein>
<keyword evidence="3 5" id="KW-0274">FAD</keyword>
<dbReference type="Pfam" id="PF00743">
    <property type="entry name" value="FMO-like"/>
    <property type="match status" value="1"/>
</dbReference>
<evidence type="ECO:0000256" key="5">
    <source>
        <dbReference type="RuleBase" id="RU361177"/>
    </source>
</evidence>
<keyword evidence="2 5" id="KW-0285">Flavoprotein</keyword>